<keyword evidence="2" id="KW-1185">Reference proteome</keyword>
<proteinExistence type="predicted"/>
<dbReference type="AlphaFoldDB" id="A0A0V0S782"/>
<dbReference type="EMBL" id="JYDL01000030">
    <property type="protein sequence ID" value="KRX22621.1"/>
    <property type="molecule type" value="Genomic_DNA"/>
</dbReference>
<reference evidence="1 2" key="1">
    <citation type="submission" date="2015-01" db="EMBL/GenBank/DDBJ databases">
        <title>Evolution of Trichinella species and genotypes.</title>
        <authorList>
            <person name="Korhonen P.K."/>
            <person name="Edoardo P."/>
            <person name="Giuseppe L.R."/>
            <person name="Gasser R.B."/>
        </authorList>
    </citation>
    <scope>NUCLEOTIDE SEQUENCE [LARGE SCALE GENOMIC DNA]</scope>
    <source>
        <strain evidence="1">ISS37</strain>
    </source>
</reference>
<evidence type="ECO:0000313" key="2">
    <source>
        <dbReference type="Proteomes" id="UP000054630"/>
    </source>
</evidence>
<name>A0A0V0S782_9BILA</name>
<dbReference type="OrthoDB" id="5928934at2759"/>
<comment type="caution">
    <text evidence="1">The sequence shown here is derived from an EMBL/GenBank/DDBJ whole genome shotgun (WGS) entry which is preliminary data.</text>
</comment>
<protein>
    <submittedName>
        <fullName evidence="1">Uncharacterized protein</fullName>
    </submittedName>
</protein>
<sequence>MIVIKVVYHLQRCSRSFDLRAQWKHMNNGEKRILNAVYTEQKAGVTKLNNRMQEDSVIRGWGYTERIVYILTELSMSSI</sequence>
<gene>
    <name evidence="1" type="ORF">T07_7098</name>
</gene>
<accession>A0A0V0S782</accession>
<dbReference type="Proteomes" id="UP000054630">
    <property type="component" value="Unassembled WGS sequence"/>
</dbReference>
<evidence type="ECO:0000313" key="1">
    <source>
        <dbReference type="EMBL" id="KRX22621.1"/>
    </source>
</evidence>
<organism evidence="1 2">
    <name type="scientific">Trichinella nelsoni</name>
    <dbReference type="NCBI Taxonomy" id="6336"/>
    <lineage>
        <taxon>Eukaryota</taxon>
        <taxon>Metazoa</taxon>
        <taxon>Ecdysozoa</taxon>
        <taxon>Nematoda</taxon>
        <taxon>Enoplea</taxon>
        <taxon>Dorylaimia</taxon>
        <taxon>Trichinellida</taxon>
        <taxon>Trichinellidae</taxon>
        <taxon>Trichinella</taxon>
    </lineage>
</organism>